<dbReference type="Proteomes" id="UP000293360">
    <property type="component" value="Unassembled WGS sequence"/>
</dbReference>
<evidence type="ECO:0000313" key="2">
    <source>
        <dbReference type="Proteomes" id="UP000293360"/>
    </source>
</evidence>
<comment type="caution">
    <text evidence="1">The sequence shown here is derived from an EMBL/GenBank/DDBJ whole genome shotgun (WGS) entry which is preliminary data.</text>
</comment>
<sequence length="108" mass="12131">MSREQNVFTPAAASAASVDLLLSAEDAPDWAERDKEDPFVWIYVDRDVVYLGDAACDWLSPFAYGRDGSVAFGKLPPWFPKVQELALRLLRAGRREWGVGAVWRPPSY</sequence>
<dbReference type="OrthoDB" id="4716233at2759"/>
<dbReference type="EMBL" id="QJNU01000173">
    <property type="protein sequence ID" value="RYP05311.1"/>
    <property type="molecule type" value="Genomic_DNA"/>
</dbReference>
<dbReference type="AlphaFoldDB" id="A0A4Q4TEU0"/>
<gene>
    <name evidence="1" type="ORF">DL764_003909</name>
</gene>
<organism evidence="1 2">
    <name type="scientific">Monosporascus ibericus</name>
    <dbReference type="NCBI Taxonomy" id="155417"/>
    <lineage>
        <taxon>Eukaryota</taxon>
        <taxon>Fungi</taxon>
        <taxon>Dikarya</taxon>
        <taxon>Ascomycota</taxon>
        <taxon>Pezizomycotina</taxon>
        <taxon>Sordariomycetes</taxon>
        <taxon>Xylariomycetidae</taxon>
        <taxon>Xylariales</taxon>
        <taxon>Xylariales incertae sedis</taxon>
        <taxon>Monosporascus</taxon>
    </lineage>
</organism>
<evidence type="ECO:0000313" key="1">
    <source>
        <dbReference type="EMBL" id="RYP05311.1"/>
    </source>
</evidence>
<name>A0A4Q4TEU0_9PEZI</name>
<keyword evidence="2" id="KW-1185">Reference proteome</keyword>
<accession>A0A4Q4TEU0</accession>
<protein>
    <submittedName>
        <fullName evidence="1">Uncharacterized protein</fullName>
    </submittedName>
</protein>
<reference evidence="1 2" key="1">
    <citation type="submission" date="2018-06" db="EMBL/GenBank/DDBJ databases">
        <title>Complete Genomes of Monosporascus.</title>
        <authorList>
            <person name="Robinson A.J."/>
            <person name="Natvig D.O."/>
        </authorList>
    </citation>
    <scope>NUCLEOTIDE SEQUENCE [LARGE SCALE GENOMIC DNA]</scope>
    <source>
        <strain evidence="1 2">CBS 110550</strain>
    </source>
</reference>
<proteinExistence type="predicted"/>